<dbReference type="Proteomes" id="UP000237144">
    <property type="component" value="Unassembled WGS sequence"/>
</dbReference>
<dbReference type="GO" id="GO:0045040">
    <property type="term" value="P:protein insertion into mitochondrial outer membrane"/>
    <property type="evidence" value="ECO:0007669"/>
    <property type="project" value="TreeGrafter"/>
</dbReference>
<keyword evidence="5" id="KW-0472">Membrane</keyword>
<protein>
    <recommendedName>
        <fullName evidence="7">Bacterial surface antigen (D15) domain-containing protein</fullName>
    </recommendedName>
</protein>
<keyword evidence="9" id="KW-1185">Reference proteome</keyword>
<dbReference type="EMBL" id="PJQD01000022">
    <property type="protein sequence ID" value="POY74713.1"/>
    <property type="molecule type" value="Genomic_DNA"/>
</dbReference>
<feature type="compositionally biased region" description="Polar residues" evidence="6">
    <location>
        <begin position="17"/>
        <end position="38"/>
    </location>
</feature>
<dbReference type="STRING" id="741276.A0A2S5BD79"/>
<evidence type="ECO:0000313" key="9">
    <source>
        <dbReference type="Proteomes" id="UP000237144"/>
    </source>
</evidence>
<dbReference type="PANTHER" id="PTHR12815:SF18">
    <property type="entry name" value="SORTING AND ASSEMBLY MACHINERY COMPONENT 50 HOMOLOG"/>
    <property type="match status" value="1"/>
</dbReference>
<feature type="domain" description="Bacterial surface antigen (D15)" evidence="7">
    <location>
        <begin position="294"/>
        <end position="635"/>
    </location>
</feature>
<name>A0A2S5BD79_9BASI</name>
<evidence type="ECO:0000256" key="2">
    <source>
        <dbReference type="ARBA" id="ARBA00010913"/>
    </source>
</evidence>
<dbReference type="PANTHER" id="PTHR12815">
    <property type="entry name" value="SORTING AND ASSEMBLY MACHINERY SAMM50 PROTEIN FAMILY MEMBER"/>
    <property type="match status" value="1"/>
</dbReference>
<comment type="caution">
    <text evidence="8">The sequence shown here is derived from an EMBL/GenBank/DDBJ whole genome shotgun (WGS) entry which is preliminary data.</text>
</comment>
<evidence type="ECO:0000256" key="6">
    <source>
        <dbReference type="SAM" id="MobiDB-lite"/>
    </source>
</evidence>
<dbReference type="Gene3D" id="2.40.160.50">
    <property type="entry name" value="membrane protein fhac: a member of the omp85/tpsb transporter family"/>
    <property type="match status" value="1"/>
</dbReference>
<accession>A0A2S5BD79</accession>
<evidence type="ECO:0000256" key="5">
    <source>
        <dbReference type="ARBA" id="ARBA00023136"/>
    </source>
</evidence>
<dbReference type="InterPro" id="IPR000184">
    <property type="entry name" value="Bac_surfAg_D15"/>
</dbReference>
<feature type="compositionally biased region" description="Low complexity" evidence="6">
    <location>
        <begin position="69"/>
        <end position="79"/>
    </location>
</feature>
<organism evidence="8 9">
    <name type="scientific">Rhodotorula taiwanensis</name>
    <dbReference type="NCBI Taxonomy" id="741276"/>
    <lineage>
        <taxon>Eukaryota</taxon>
        <taxon>Fungi</taxon>
        <taxon>Dikarya</taxon>
        <taxon>Basidiomycota</taxon>
        <taxon>Pucciniomycotina</taxon>
        <taxon>Microbotryomycetes</taxon>
        <taxon>Sporidiobolales</taxon>
        <taxon>Sporidiobolaceae</taxon>
        <taxon>Rhodotorula</taxon>
    </lineage>
</organism>
<proteinExistence type="inferred from homology"/>
<evidence type="ECO:0000259" key="7">
    <source>
        <dbReference type="Pfam" id="PF01103"/>
    </source>
</evidence>
<keyword evidence="3" id="KW-1134">Transmembrane beta strand</keyword>
<evidence type="ECO:0000256" key="4">
    <source>
        <dbReference type="ARBA" id="ARBA00022692"/>
    </source>
</evidence>
<evidence type="ECO:0000313" key="8">
    <source>
        <dbReference type="EMBL" id="POY74713.1"/>
    </source>
</evidence>
<reference evidence="8 9" key="1">
    <citation type="journal article" date="2018" name="Front. Microbiol.">
        <title>Prospects for Fungal Bioremediation of Acidic Radioactive Waste Sites: Characterization and Genome Sequence of Rhodotorula taiwanensis MD1149.</title>
        <authorList>
            <person name="Tkavc R."/>
            <person name="Matrosova V.Y."/>
            <person name="Grichenko O.E."/>
            <person name="Gostincar C."/>
            <person name="Volpe R.P."/>
            <person name="Klimenkova P."/>
            <person name="Gaidamakova E.K."/>
            <person name="Zhou C.E."/>
            <person name="Stewart B.J."/>
            <person name="Lyman M.G."/>
            <person name="Malfatti S.A."/>
            <person name="Rubinfeld B."/>
            <person name="Courtot M."/>
            <person name="Singh J."/>
            <person name="Dalgard C.L."/>
            <person name="Hamilton T."/>
            <person name="Frey K.G."/>
            <person name="Gunde-Cimerman N."/>
            <person name="Dugan L."/>
            <person name="Daly M.J."/>
        </authorList>
    </citation>
    <scope>NUCLEOTIDE SEQUENCE [LARGE SCALE GENOMIC DNA]</scope>
    <source>
        <strain evidence="8 9">MD1149</strain>
    </source>
</reference>
<dbReference type="OrthoDB" id="1724197at2759"/>
<evidence type="ECO:0000256" key="1">
    <source>
        <dbReference type="ARBA" id="ARBA00004374"/>
    </source>
</evidence>
<keyword evidence="4" id="KW-0812">Transmembrane</keyword>
<dbReference type="GO" id="GO:0005741">
    <property type="term" value="C:mitochondrial outer membrane"/>
    <property type="evidence" value="ECO:0007669"/>
    <property type="project" value="UniProtKB-SubCell"/>
</dbReference>
<dbReference type="AlphaFoldDB" id="A0A2S5BD79"/>
<comment type="subcellular location">
    <subcellularLocation>
        <location evidence="1">Mitochondrion outer membrane</location>
        <topology evidence="1">Multi-pass membrane protein</topology>
    </subcellularLocation>
</comment>
<feature type="region of interest" description="Disordered" evidence="6">
    <location>
        <begin position="1"/>
        <end position="107"/>
    </location>
</feature>
<sequence length="636" mass="68176">MANQASERARYQPAPTADSSSRSAQPETSSNKQRQSPAEQAARLFAPEDIPTPPVVVRGPLISTPTADSPSPRRSAARPAVEDEAQTPKQSTLPPASPPPEVVPPGGEFQTAAVEIVLDQSERDAAERWNQERIERKLRGEYERAGKHLAEIVNDNLDAPLRLNAIRILGAHSTRPAFLSRIFAPYLSPLPPPSFLSATFDAGNSASSGPSQQPQQQTLRSLLKATRTLSDTLGQFDIYRGIEATLERSDSAFAEREDVDIVLRVKEAPKYFLRTATDVGDGEGSATGTAKIRNAFGGAETIEGNVSFGTRTKSAFQLKLDTPINSSTTTHADFSIFSAQRDLNFYASCNEASKGAMARLRTLTPFGVHEVAYEAVLREIGGIAPMASMSIREAAGPSVKSALSHTFTRDTRDDPFASTTGSFLKLKQANGLSRSEQEYAGLGGDAQFVKAEQEGSISRSLGGGYSASLSARSGFLVPLPAQTSSSSSDRRTSLFPDRYHLGGPTSVRQFRLNSLGPKDVGDYLGGDAYYALGASLLTPFAVPAVWRSPVARATEGGWWRNENLKGHWWVNAGKLIGSGQPYSSLVATLPSTTAGFGLVYRHSLVRVEANLGVPLVQTRGEGGVKGFQFGLGLSFL</sequence>
<comment type="similarity">
    <text evidence="2">Belongs to the SAM50/omp85 family.</text>
</comment>
<gene>
    <name evidence="8" type="ORF">BMF94_2188</name>
</gene>
<evidence type="ECO:0000256" key="3">
    <source>
        <dbReference type="ARBA" id="ARBA00022452"/>
    </source>
</evidence>
<dbReference type="Pfam" id="PF01103">
    <property type="entry name" value="Omp85"/>
    <property type="match status" value="1"/>
</dbReference>
<dbReference type="InterPro" id="IPR039910">
    <property type="entry name" value="D15-like"/>
</dbReference>